<organism evidence="1 2">
    <name type="scientific">Chryseobacterium taiwanense</name>
    <dbReference type="NCBI Taxonomy" id="363331"/>
    <lineage>
        <taxon>Bacteria</taxon>
        <taxon>Pseudomonadati</taxon>
        <taxon>Bacteroidota</taxon>
        <taxon>Flavobacteriia</taxon>
        <taxon>Flavobacteriales</taxon>
        <taxon>Weeksellaceae</taxon>
        <taxon>Chryseobacterium group</taxon>
        <taxon>Chryseobacterium</taxon>
    </lineage>
</organism>
<accession>A0A0B4EBW8</accession>
<proteinExistence type="predicted"/>
<dbReference type="PROSITE" id="PS51257">
    <property type="entry name" value="PROKAR_LIPOPROTEIN"/>
    <property type="match status" value="1"/>
</dbReference>
<dbReference type="AlphaFoldDB" id="A0A0B4EBW8"/>
<reference evidence="1 2" key="1">
    <citation type="submission" date="2014-12" db="EMBL/GenBank/DDBJ databases">
        <title>Genome sequencing of Chryseobacterium taiwanense TPW19.</title>
        <authorList>
            <person name="Tan P.W."/>
            <person name="Chan K.-G."/>
        </authorList>
    </citation>
    <scope>NUCLEOTIDE SEQUENCE [LARGE SCALE GENOMIC DNA]</scope>
    <source>
        <strain evidence="1 2">TPW19</strain>
    </source>
</reference>
<name>A0A0B4EBW8_9FLAO</name>
<dbReference type="STRING" id="363331.RM51_05225"/>
<sequence>MMKNIILILIVSFFTSCISRKNTEYVLHGNYVLTKAKFFKIETKNGIHIFHFKNDSIEGVFTKMVDTSFVNKNYRRIRLNRKYTLFLQKEIYANLRTEIQETEITDNNIIVWKPGMKAEYFVDCENITGDMINPRFTLLKYIDPNPPKY</sequence>
<evidence type="ECO:0008006" key="3">
    <source>
        <dbReference type="Google" id="ProtNLM"/>
    </source>
</evidence>
<dbReference type="RefSeq" id="WP_039365845.1">
    <property type="nucleotide sequence ID" value="NZ_JWTA01000004.1"/>
</dbReference>
<gene>
    <name evidence="1" type="ORF">RM51_05225</name>
</gene>
<comment type="caution">
    <text evidence="1">The sequence shown here is derived from an EMBL/GenBank/DDBJ whole genome shotgun (WGS) entry which is preliminary data.</text>
</comment>
<protein>
    <recommendedName>
        <fullName evidence="3">Lipoprotein</fullName>
    </recommendedName>
</protein>
<dbReference type="Proteomes" id="UP000031167">
    <property type="component" value="Unassembled WGS sequence"/>
</dbReference>
<dbReference type="EMBL" id="JWTA01000004">
    <property type="protein sequence ID" value="KIC64118.1"/>
    <property type="molecule type" value="Genomic_DNA"/>
</dbReference>
<evidence type="ECO:0000313" key="1">
    <source>
        <dbReference type="EMBL" id="KIC64118.1"/>
    </source>
</evidence>
<dbReference type="OrthoDB" id="1261476at2"/>
<evidence type="ECO:0000313" key="2">
    <source>
        <dbReference type="Proteomes" id="UP000031167"/>
    </source>
</evidence>
<keyword evidence="2" id="KW-1185">Reference proteome</keyword>